<dbReference type="AlphaFoldDB" id="A2Q3Z9"/>
<name>A2Q3Z9_MEDTR</name>
<accession>A2Q3Z9</accession>
<protein>
    <submittedName>
        <fullName evidence="1">Uncharacterized protein</fullName>
    </submittedName>
</protein>
<gene>
    <name evidence="1" type="ORF">MtrDRAFT_AC155891g19v1</name>
</gene>
<proteinExistence type="predicted"/>
<organism evidence="1">
    <name type="scientific">Medicago truncatula</name>
    <name type="common">Barrel medic</name>
    <name type="synonym">Medicago tribuloides</name>
    <dbReference type="NCBI Taxonomy" id="3880"/>
    <lineage>
        <taxon>Eukaryota</taxon>
        <taxon>Viridiplantae</taxon>
        <taxon>Streptophyta</taxon>
        <taxon>Embryophyta</taxon>
        <taxon>Tracheophyta</taxon>
        <taxon>Spermatophyta</taxon>
        <taxon>Magnoliopsida</taxon>
        <taxon>eudicotyledons</taxon>
        <taxon>Gunneridae</taxon>
        <taxon>Pentapetalae</taxon>
        <taxon>rosids</taxon>
        <taxon>fabids</taxon>
        <taxon>Fabales</taxon>
        <taxon>Fabaceae</taxon>
        <taxon>Papilionoideae</taxon>
        <taxon>50 kb inversion clade</taxon>
        <taxon>NPAAA clade</taxon>
        <taxon>Hologalegina</taxon>
        <taxon>IRL clade</taxon>
        <taxon>Trifolieae</taxon>
        <taxon>Medicago</taxon>
    </lineage>
</organism>
<evidence type="ECO:0000313" key="1">
    <source>
        <dbReference type="EMBL" id="ABN08349.1"/>
    </source>
</evidence>
<reference evidence="1" key="2">
    <citation type="submission" date="2007-03" db="EMBL/GenBank/DDBJ databases">
        <authorList>
            <consortium name="The International Medicago Genome Annotation Group"/>
        </authorList>
    </citation>
    <scope>NUCLEOTIDE SEQUENCE</scope>
</reference>
<sequence>MEDVREYYISNKSIDPSTILIPKQTPKTGDTEIAKATAINIQNHAITTLIVPIYHSHEWNWMLLEETLSQKISIVVRTCLNRKGGVQPHFPYTSYS</sequence>
<dbReference type="EMBL" id="AC155891">
    <property type="protein sequence ID" value="ABN08349.1"/>
    <property type="molecule type" value="Genomic_DNA"/>
</dbReference>
<reference evidence="1" key="1">
    <citation type="submission" date="2005-03" db="EMBL/GenBank/DDBJ databases">
        <authorList>
            <person name="Town C.D."/>
        </authorList>
    </citation>
    <scope>NUCLEOTIDE SEQUENCE</scope>
</reference>